<organism evidence="3 4">
    <name type="scientific">Fuerstiella marisgermanici</name>
    <dbReference type="NCBI Taxonomy" id="1891926"/>
    <lineage>
        <taxon>Bacteria</taxon>
        <taxon>Pseudomonadati</taxon>
        <taxon>Planctomycetota</taxon>
        <taxon>Planctomycetia</taxon>
        <taxon>Planctomycetales</taxon>
        <taxon>Planctomycetaceae</taxon>
        <taxon>Fuerstiella</taxon>
    </lineage>
</organism>
<dbReference type="InterPro" id="IPR036291">
    <property type="entry name" value="NAD(P)-bd_dom_sf"/>
</dbReference>
<name>A0A1P8WAG8_9PLAN</name>
<dbReference type="SUPFAM" id="SSF51735">
    <property type="entry name" value="NAD(P)-binding Rossmann-fold domains"/>
    <property type="match status" value="1"/>
</dbReference>
<dbReference type="InterPro" id="IPR019546">
    <property type="entry name" value="TAT_signal_bac_arc"/>
</dbReference>
<dbReference type="InterPro" id="IPR000683">
    <property type="entry name" value="Gfo/Idh/MocA-like_OxRdtase_N"/>
</dbReference>
<dbReference type="Pfam" id="PF19051">
    <property type="entry name" value="GFO_IDH_MocA_C2"/>
    <property type="match status" value="1"/>
</dbReference>
<dbReference type="SUPFAM" id="SSF55347">
    <property type="entry name" value="Glyceraldehyde-3-phosphate dehydrogenase-like, C-terminal domain"/>
    <property type="match status" value="1"/>
</dbReference>
<keyword evidence="4" id="KW-1185">Reference proteome</keyword>
<dbReference type="Gene3D" id="3.30.360.10">
    <property type="entry name" value="Dihydrodipicolinate Reductase, domain 2"/>
    <property type="match status" value="1"/>
</dbReference>
<feature type="domain" description="Gfo/Idh/MocA-like oxidoreductase N-terminal" evidence="1">
    <location>
        <begin position="36"/>
        <end position="149"/>
    </location>
</feature>
<dbReference type="InterPro" id="IPR043906">
    <property type="entry name" value="Gfo/Idh/MocA_OxRdtase_bact_C"/>
</dbReference>
<dbReference type="OrthoDB" id="255433at2"/>
<dbReference type="PANTHER" id="PTHR43818:SF10">
    <property type="entry name" value="NADH-DEPENDENT DEHYDROGENASE-RELATED"/>
    <property type="match status" value="1"/>
</dbReference>
<evidence type="ECO:0000313" key="4">
    <source>
        <dbReference type="Proteomes" id="UP000187735"/>
    </source>
</evidence>
<dbReference type="GO" id="GO:0000166">
    <property type="term" value="F:nucleotide binding"/>
    <property type="evidence" value="ECO:0007669"/>
    <property type="project" value="InterPro"/>
</dbReference>
<dbReference type="AlphaFoldDB" id="A0A1P8WAG8"/>
<dbReference type="NCBIfam" id="TIGR01409">
    <property type="entry name" value="TAT_signal_seq"/>
    <property type="match status" value="1"/>
</dbReference>
<evidence type="ECO:0000313" key="3">
    <source>
        <dbReference type="EMBL" id="APZ91035.1"/>
    </source>
</evidence>
<dbReference type="RefSeq" id="WP_077022850.1">
    <property type="nucleotide sequence ID" value="NZ_CP017641.1"/>
</dbReference>
<gene>
    <name evidence="3" type="primary">afr_1</name>
    <name evidence="3" type="ORF">Fuma_00619</name>
</gene>
<feature type="domain" description="Gfo/Idh/MocA-like oxidoreductase bacterial type C-terminal" evidence="2">
    <location>
        <begin position="198"/>
        <end position="287"/>
    </location>
</feature>
<dbReference type="Gene3D" id="3.40.50.720">
    <property type="entry name" value="NAD(P)-binding Rossmann-like Domain"/>
    <property type="match status" value="1"/>
</dbReference>
<dbReference type="PANTHER" id="PTHR43818">
    <property type="entry name" value="BCDNA.GH03377"/>
    <property type="match status" value="1"/>
</dbReference>
<proteinExistence type="predicted"/>
<dbReference type="GO" id="GO:0033712">
    <property type="term" value="F:1,5-anhydro-D-fructose reductase (1,5-anhydro-D-mannitol-forming) activity"/>
    <property type="evidence" value="ECO:0007669"/>
    <property type="project" value="UniProtKB-EC"/>
</dbReference>
<dbReference type="Proteomes" id="UP000187735">
    <property type="component" value="Chromosome"/>
</dbReference>
<dbReference type="Pfam" id="PF01408">
    <property type="entry name" value="GFO_IDH_MocA"/>
    <property type="match status" value="1"/>
</dbReference>
<sequence>MLDRRTFLKTAAVASVAAPAIVRGQNLNSKLQLVGIGCEGKGWSDINAMASHDQTAFVGFCDVDLSRTEKVRKLNPDAPVKQDFRELLEDLGDKVDAATVSTPDHMHAFIGLDVMRRGKHIYCQKPLTHNVWEARQMAKQAKKSDVITRLGNQIHSHEFYRTAVHAIQGGSIGKVNRVHSWCAATGHGKSFHISRPKAPEAKPETLAWNLWLGVAPERPYGGWNVYHPWGWRDWQDFGNGALGDFGCHILDPVFTALKIDKAPMDFKADHTGMNDEVWPAQTTVDYTFPGTEFTAGEQLQITWYDGGRLPATRGSHLPAGEGLPRSGSLFIGEKGSLVLPHVGAPKVYPDAKIEKVEGKDHYHGWVDGCLSAEQPSDGFAYGGPLTEAVLLGNIAARYRGTKLTWDPEAMKITNHEDANQWLRRDYRDGWNIEAVS</sequence>
<evidence type="ECO:0000259" key="2">
    <source>
        <dbReference type="Pfam" id="PF19051"/>
    </source>
</evidence>
<dbReference type="EMBL" id="CP017641">
    <property type="protein sequence ID" value="APZ91035.1"/>
    <property type="molecule type" value="Genomic_DNA"/>
</dbReference>
<dbReference type="InterPro" id="IPR050463">
    <property type="entry name" value="Gfo/Idh/MocA_oxidrdct_glycsds"/>
</dbReference>
<protein>
    <submittedName>
        <fullName evidence="3">1,5-anhydro-D-fructose reductase</fullName>
        <ecNumber evidence="3">1.1.1.292</ecNumber>
    </submittedName>
</protein>
<dbReference type="STRING" id="1891926.Fuma_00619"/>
<dbReference type="EC" id="1.1.1.292" evidence="3"/>
<dbReference type="KEGG" id="fmr:Fuma_00619"/>
<reference evidence="3 4" key="1">
    <citation type="journal article" date="2016" name="Front. Microbiol.">
        <title>Fuerstia marisgermanicae gen. nov., sp. nov., an Unusual Member of the Phylum Planctomycetes from the German Wadden Sea.</title>
        <authorList>
            <person name="Kohn T."/>
            <person name="Heuer A."/>
            <person name="Jogler M."/>
            <person name="Vollmers J."/>
            <person name="Boedeker C."/>
            <person name="Bunk B."/>
            <person name="Rast P."/>
            <person name="Borchert D."/>
            <person name="Glockner I."/>
            <person name="Freese H.M."/>
            <person name="Klenk H.P."/>
            <person name="Overmann J."/>
            <person name="Kaster A.K."/>
            <person name="Rohde M."/>
            <person name="Wiegand S."/>
            <person name="Jogler C."/>
        </authorList>
    </citation>
    <scope>NUCLEOTIDE SEQUENCE [LARGE SCALE GENOMIC DNA]</scope>
    <source>
        <strain evidence="3 4">NH11</strain>
    </source>
</reference>
<accession>A0A1P8WAG8</accession>
<evidence type="ECO:0000259" key="1">
    <source>
        <dbReference type="Pfam" id="PF01408"/>
    </source>
</evidence>
<keyword evidence="3" id="KW-0560">Oxidoreductase</keyword>